<evidence type="ECO:0000313" key="1">
    <source>
        <dbReference type="EMBL" id="MBF9238106.1"/>
    </source>
</evidence>
<dbReference type="EMBL" id="JADQDQ010000005">
    <property type="protein sequence ID" value="MBF9238106.1"/>
    <property type="molecule type" value="Genomic_DNA"/>
</dbReference>
<keyword evidence="2" id="KW-1185">Reference proteome</keyword>
<name>A0ABS0IIF0_9BACT</name>
<evidence type="ECO:0000313" key="2">
    <source>
        <dbReference type="Proteomes" id="UP000597617"/>
    </source>
</evidence>
<reference evidence="1 2" key="1">
    <citation type="submission" date="2020-11" db="EMBL/GenBank/DDBJ databases">
        <authorList>
            <person name="Kim M.K."/>
        </authorList>
    </citation>
    <scope>NUCLEOTIDE SEQUENCE [LARGE SCALE GENOMIC DNA]</scope>
    <source>
        <strain evidence="1 2">BT683</strain>
    </source>
</reference>
<comment type="caution">
    <text evidence="1">The sequence shown here is derived from an EMBL/GenBank/DDBJ whole genome shotgun (WGS) entry which is preliminary data.</text>
</comment>
<protein>
    <submittedName>
        <fullName evidence="1">Uncharacterized protein</fullName>
    </submittedName>
</protein>
<gene>
    <name evidence="1" type="ORF">I2I05_11935</name>
</gene>
<accession>A0ABS0IIF0</accession>
<proteinExistence type="predicted"/>
<sequence length="47" mass="5427">MRLIPPARHCPRRHHAPPKRVVARAALAYALGLHAKRRAQDKQPREE</sequence>
<dbReference type="Proteomes" id="UP000597617">
    <property type="component" value="Unassembled WGS sequence"/>
</dbReference>
<dbReference type="RefSeq" id="WP_196282492.1">
    <property type="nucleotide sequence ID" value="NZ_JADQDQ010000005.1"/>
</dbReference>
<organism evidence="1 2">
    <name type="scientific">Hymenobacter jeongseonensis</name>
    <dbReference type="NCBI Taxonomy" id="2791027"/>
    <lineage>
        <taxon>Bacteria</taxon>
        <taxon>Pseudomonadati</taxon>
        <taxon>Bacteroidota</taxon>
        <taxon>Cytophagia</taxon>
        <taxon>Cytophagales</taxon>
        <taxon>Hymenobacteraceae</taxon>
        <taxon>Hymenobacter</taxon>
    </lineage>
</organism>